<comment type="caution">
    <text evidence="4">The sequence shown here is derived from an EMBL/GenBank/DDBJ whole genome shotgun (WGS) entry which is preliminary data.</text>
</comment>
<feature type="modified residue" description="4-aspartylphosphate" evidence="2">
    <location>
        <position position="68"/>
    </location>
</feature>
<evidence type="ECO:0000313" key="5">
    <source>
        <dbReference type="Proteomes" id="UP000600547"/>
    </source>
</evidence>
<dbReference type="EMBL" id="BMQG01000013">
    <property type="protein sequence ID" value="GGM53025.1"/>
    <property type="molecule type" value="Genomic_DNA"/>
</dbReference>
<dbReference type="PANTHER" id="PTHR44591:SF3">
    <property type="entry name" value="RESPONSE REGULATORY DOMAIN-CONTAINING PROTEIN"/>
    <property type="match status" value="1"/>
</dbReference>
<evidence type="ECO:0000313" key="4">
    <source>
        <dbReference type="EMBL" id="GGM53025.1"/>
    </source>
</evidence>
<evidence type="ECO:0000256" key="1">
    <source>
        <dbReference type="ARBA" id="ARBA00022553"/>
    </source>
</evidence>
<dbReference type="InterPro" id="IPR050595">
    <property type="entry name" value="Bact_response_regulator"/>
</dbReference>
<accession>A0A8H9GW12</accession>
<dbReference type="InterPro" id="IPR011006">
    <property type="entry name" value="CheY-like_superfamily"/>
</dbReference>
<name>A0A8H9GW12_9DEIO</name>
<dbReference type="PROSITE" id="PS50110">
    <property type="entry name" value="RESPONSE_REGULATORY"/>
    <property type="match status" value="1"/>
</dbReference>
<keyword evidence="1 2" id="KW-0597">Phosphoprotein</keyword>
<protein>
    <recommendedName>
        <fullName evidence="3">Response regulatory domain-containing protein</fullName>
    </recommendedName>
</protein>
<keyword evidence="5" id="KW-1185">Reference proteome</keyword>
<dbReference type="SUPFAM" id="SSF52172">
    <property type="entry name" value="CheY-like"/>
    <property type="match status" value="1"/>
</dbReference>
<dbReference type="Gene3D" id="3.40.50.2300">
    <property type="match status" value="1"/>
</dbReference>
<dbReference type="InterPro" id="IPR001789">
    <property type="entry name" value="Sig_transdc_resp-reg_receiver"/>
</dbReference>
<dbReference type="PANTHER" id="PTHR44591">
    <property type="entry name" value="STRESS RESPONSE REGULATOR PROTEIN 1"/>
    <property type="match status" value="1"/>
</dbReference>
<feature type="domain" description="Response regulatory" evidence="3">
    <location>
        <begin position="15"/>
        <end position="135"/>
    </location>
</feature>
<sequence length="156" mass="16926">MLLDGILPGMSLPLRLLFIDDQQADLILLEDLLLDSVPDASFVGCTSGLDALQYLSVTSLLPHLIVLDWHLIGLSGLELLRALQQSSRTQSIPVVVRSGSVDPQHRANALAAGATDYLVKPLGYLDQQTQLVALCAHWDHLRRGAALPAQPTKTCR</sequence>
<proteinExistence type="predicted"/>
<dbReference type="SMART" id="SM00448">
    <property type="entry name" value="REC"/>
    <property type="match status" value="1"/>
</dbReference>
<reference evidence="5" key="1">
    <citation type="journal article" date="2019" name="Int. J. Syst. Evol. Microbiol.">
        <title>The Global Catalogue of Microorganisms (GCM) 10K type strain sequencing project: providing services to taxonomists for standard genome sequencing and annotation.</title>
        <authorList>
            <consortium name="The Broad Institute Genomics Platform"/>
            <consortium name="The Broad Institute Genome Sequencing Center for Infectious Disease"/>
            <person name="Wu L."/>
            <person name="Ma J."/>
        </authorList>
    </citation>
    <scope>NUCLEOTIDE SEQUENCE [LARGE SCALE GENOMIC DNA]</scope>
    <source>
        <strain evidence="5">JCM 31047</strain>
    </source>
</reference>
<evidence type="ECO:0000259" key="3">
    <source>
        <dbReference type="PROSITE" id="PS50110"/>
    </source>
</evidence>
<organism evidence="4 5">
    <name type="scientific">Deinococcus arenae</name>
    <dbReference type="NCBI Taxonomy" id="1452751"/>
    <lineage>
        <taxon>Bacteria</taxon>
        <taxon>Thermotogati</taxon>
        <taxon>Deinococcota</taxon>
        <taxon>Deinococci</taxon>
        <taxon>Deinococcales</taxon>
        <taxon>Deinococcaceae</taxon>
        <taxon>Deinococcus</taxon>
    </lineage>
</organism>
<evidence type="ECO:0000256" key="2">
    <source>
        <dbReference type="PROSITE-ProRule" id="PRU00169"/>
    </source>
</evidence>
<dbReference type="Pfam" id="PF00072">
    <property type="entry name" value="Response_reg"/>
    <property type="match status" value="1"/>
</dbReference>
<gene>
    <name evidence="4" type="ORF">GCM10008956_31310</name>
</gene>
<dbReference type="GO" id="GO:0000160">
    <property type="term" value="P:phosphorelay signal transduction system"/>
    <property type="evidence" value="ECO:0007669"/>
    <property type="project" value="InterPro"/>
</dbReference>
<dbReference type="AlphaFoldDB" id="A0A8H9GW12"/>
<dbReference type="Proteomes" id="UP000600547">
    <property type="component" value="Unassembled WGS sequence"/>
</dbReference>